<comment type="similarity">
    <text evidence="2">Belongs to the methyl-accepting chemotaxis (MCP) protein family.</text>
</comment>
<dbReference type="PANTHER" id="PTHR32089:SF112">
    <property type="entry name" value="LYSOZYME-LIKE PROTEIN-RELATED"/>
    <property type="match status" value="1"/>
</dbReference>
<dbReference type="AlphaFoldDB" id="A0A1M6CTK8"/>
<keyword evidence="4" id="KW-0472">Membrane</keyword>
<gene>
    <name evidence="7" type="ORF">SAMN02745163_00543</name>
</gene>
<dbReference type="PROSITE" id="PS50111">
    <property type="entry name" value="CHEMOTAXIS_TRANSDUC_2"/>
    <property type="match status" value="1"/>
</dbReference>
<dbReference type="EMBL" id="FQZB01000004">
    <property type="protein sequence ID" value="SHI64078.1"/>
    <property type="molecule type" value="Genomic_DNA"/>
</dbReference>
<dbReference type="InterPro" id="IPR004089">
    <property type="entry name" value="MCPsignal_dom"/>
</dbReference>
<keyword evidence="8" id="KW-1185">Reference proteome</keyword>
<keyword evidence="4" id="KW-1133">Transmembrane helix</keyword>
<dbReference type="GO" id="GO:0016020">
    <property type="term" value="C:membrane"/>
    <property type="evidence" value="ECO:0007669"/>
    <property type="project" value="InterPro"/>
</dbReference>
<name>A0A1M6CTK8_9CLOT</name>
<protein>
    <submittedName>
        <fullName evidence="7">Methyl-accepting chemotaxis protein</fullName>
    </submittedName>
</protein>
<evidence type="ECO:0000256" key="2">
    <source>
        <dbReference type="ARBA" id="ARBA00029447"/>
    </source>
</evidence>
<feature type="transmembrane region" description="Helical" evidence="4">
    <location>
        <begin position="12"/>
        <end position="33"/>
    </location>
</feature>
<dbReference type="SMART" id="SM00283">
    <property type="entry name" value="MA"/>
    <property type="match status" value="1"/>
</dbReference>
<dbReference type="InterPro" id="IPR003660">
    <property type="entry name" value="HAMP_dom"/>
</dbReference>
<evidence type="ECO:0000313" key="8">
    <source>
        <dbReference type="Proteomes" id="UP000184310"/>
    </source>
</evidence>
<proteinExistence type="inferred from homology"/>
<dbReference type="Gene3D" id="1.10.287.950">
    <property type="entry name" value="Methyl-accepting chemotaxis protein"/>
    <property type="match status" value="1"/>
</dbReference>
<dbReference type="Pfam" id="PF00672">
    <property type="entry name" value="HAMP"/>
    <property type="match status" value="1"/>
</dbReference>
<dbReference type="GO" id="GO:0007165">
    <property type="term" value="P:signal transduction"/>
    <property type="evidence" value="ECO:0007669"/>
    <property type="project" value="UniProtKB-KW"/>
</dbReference>
<evidence type="ECO:0000313" key="7">
    <source>
        <dbReference type="EMBL" id="SHI64078.1"/>
    </source>
</evidence>
<dbReference type="SMART" id="SM00304">
    <property type="entry name" value="HAMP"/>
    <property type="match status" value="1"/>
</dbReference>
<feature type="domain" description="HAMP" evidence="6">
    <location>
        <begin position="211"/>
        <end position="266"/>
    </location>
</feature>
<feature type="domain" description="Methyl-accepting transducer" evidence="5">
    <location>
        <begin position="285"/>
        <end position="536"/>
    </location>
</feature>
<evidence type="ECO:0000256" key="3">
    <source>
        <dbReference type="PROSITE-ProRule" id="PRU00284"/>
    </source>
</evidence>
<keyword evidence="4" id="KW-0812">Transmembrane</keyword>
<dbReference type="InterPro" id="IPR024478">
    <property type="entry name" value="HlyB_4HB_MCP"/>
</dbReference>
<evidence type="ECO:0000256" key="1">
    <source>
        <dbReference type="ARBA" id="ARBA00023224"/>
    </source>
</evidence>
<evidence type="ECO:0000259" key="5">
    <source>
        <dbReference type="PROSITE" id="PS50111"/>
    </source>
</evidence>
<evidence type="ECO:0000256" key="4">
    <source>
        <dbReference type="SAM" id="Phobius"/>
    </source>
</evidence>
<dbReference type="Pfam" id="PF12729">
    <property type="entry name" value="4HB_MCP_1"/>
    <property type="match status" value="1"/>
</dbReference>
<dbReference type="PROSITE" id="PS50885">
    <property type="entry name" value="HAMP"/>
    <property type="match status" value="1"/>
</dbReference>
<dbReference type="InterPro" id="IPR004090">
    <property type="entry name" value="Chemotax_Me-accpt_rcpt"/>
</dbReference>
<organism evidence="7 8">
    <name type="scientific">Clostridium cavendishii DSM 21758</name>
    <dbReference type="NCBI Taxonomy" id="1121302"/>
    <lineage>
        <taxon>Bacteria</taxon>
        <taxon>Bacillati</taxon>
        <taxon>Bacillota</taxon>
        <taxon>Clostridia</taxon>
        <taxon>Eubacteriales</taxon>
        <taxon>Clostridiaceae</taxon>
        <taxon>Clostridium</taxon>
    </lineage>
</organism>
<dbReference type="PRINTS" id="PR00260">
    <property type="entry name" value="CHEMTRNSDUCR"/>
</dbReference>
<dbReference type="STRING" id="1121302.SAMN02745163_00543"/>
<dbReference type="PANTHER" id="PTHR32089">
    <property type="entry name" value="METHYL-ACCEPTING CHEMOTAXIS PROTEIN MCPB"/>
    <property type="match status" value="1"/>
</dbReference>
<feature type="transmembrane region" description="Helical" evidence="4">
    <location>
        <begin position="187"/>
        <end position="209"/>
    </location>
</feature>
<sequence>MINNLKVRTKILMFSISMFVLICTISGVGYYYLLKSNNMVETLYKEKLLSIQWLNDNRNQSRGIEADMYYAILHVGDKNKQSVKLDDIKTRQENFDNNWENYKKTKTDDYEKKLIQNIESELVPYKKSINDITKLSIDGKSKEALDAFASVESTAESFQKDLKELAVYNTKLAENLYNQNKTDYKNAVIIFITVFIVSILGSIFLTVVISNSIVKALKLAMEYLKNISRGDFTLKFDTNIKNRKDEIGDIVNTIDTMQYSLQALISNVKQESENIKHVVDTVSSNVKNLNINIEEVSATTEELSAGMEETSASTEEMSASSIEINRAIEDIAGRAQKGSLAAEEINNRAIAIKSNFTDSQNRALGIFLDSKSNLEKAIESSKVVEQINILSESIMEITTQTNLLALNAAIEAARAGESGKGFAVVAEQIRGLAEKSKETVAEIQGITEKVTESVNNLATSSNSLLKFMEVEVQKDYNTMLEVSEKYSNDANFVDELVSNFSSTAENLLESVKDMVRTIDQVAQAADEGANGTTNIAEKIIDITQKSMDILSEVENTKQSTDKLNEEIGKFKI</sequence>
<keyword evidence="1 3" id="KW-0807">Transducer</keyword>
<evidence type="ECO:0000259" key="6">
    <source>
        <dbReference type="PROSITE" id="PS50885"/>
    </source>
</evidence>
<dbReference type="Pfam" id="PF00015">
    <property type="entry name" value="MCPsignal"/>
    <property type="match status" value="1"/>
</dbReference>
<dbReference type="OrthoDB" id="1062at2"/>
<dbReference type="SUPFAM" id="SSF58104">
    <property type="entry name" value="Methyl-accepting chemotaxis protein (MCP) signaling domain"/>
    <property type="match status" value="1"/>
</dbReference>
<dbReference type="GO" id="GO:0006935">
    <property type="term" value="P:chemotaxis"/>
    <property type="evidence" value="ECO:0007669"/>
    <property type="project" value="InterPro"/>
</dbReference>
<dbReference type="Proteomes" id="UP000184310">
    <property type="component" value="Unassembled WGS sequence"/>
</dbReference>
<dbReference type="GO" id="GO:0004888">
    <property type="term" value="F:transmembrane signaling receptor activity"/>
    <property type="evidence" value="ECO:0007669"/>
    <property type="project" value="InterPro"/>
</dbReference>
<reference evidence="7 8" key="1">
    <citation type="submission" date="2016-11" db="EMBL/GenBank/DDBJ databases">
        <authorList>
            <person name="Jaros S."/>
            <person name="Januszkiewicz K."/>
            <person name="Wedrychowicz H."/>
        </authorList>
    </citation>
    <scope>NUCLEOTIDE SEQUENCE [LARGE SCALE GENOMIC DNA]</scope>
    <source>
        <strain evidence="7 8">DSM 21758</strain>
    </source>
</reference>
<accession>A0A1M6CTK8</accession>
<dbReference type="RefSeq" id="WP_072985031.1">
    <property type="nucleotide sequence ID" value="NZ_FQZB01000004.1"/>
</dbReference>